<evidence type="ECO:0000256" key="11">
    <source>
        <dbReference type="NCBIfam" id="TIGR00215"/>
    </source>
</evidence>
<organism evidence="12 13">
    <name type="scientific">Pararhodobacter marinus</name>
    <dbReference type="NCBI Taxonomy" id="2184063"/>
    <lineage>
        <taxon>Bacteria</taxon>
        <taxon>Pseudomonadati</taxon>
        <taxon>Pseudomonadota</taxon>
        <taxon>Alphaproteobacteria</taxon>
        <taxon>Rhodobacterales</taxon>
        <taxon>Paracoccaceae</taxon>
        <taxon>Pararhodobacter</taxon>
    </lineage>
</organism>
<dbReference type="GO" id="GO:0008915">
    <property type="term" value="F:lipid-A-disaccharide synthase activity"/>
    <property type="evidence" value="ECO:0007669"/>
    <property type="project" value="UniProtKB-UniRule"/>
</dbReference>
<dbReference type="Proteomes" id="UP000244940">
    <property type="component" value="Unassembled WGS sequence"/>
</dbReference>
<evidence type="ECO:0000256" key="9">
    <source>
        <dbReference type="ARBA" id="ARBA00023098"/>
    </source>
</evidence>
<dbReference type="PANTHER" id="PTHR30372">
    <property type="entry name" value="LIPID-A-DISACCHARIDE SYNTHASE"/>
    <property type="match status" value="1"/>
</dbReference>
<keyword evidence="5" id="KW-0444">Lipid biosynthesis</keyword>
<keyword evidence="7" id="KW-0328">Glycosyltransferase</keyword>
<comment type="function">
    <text evidence="1">Condensation of UDP-2,3-diacylglucosamine and 2,3-diacylglucosamine-1-phosphate to form lipid A disaccharide, a precursor of lipid A, a phosphorylated glycolipid that anchors the lipopolysaccharide to the outer membrane of the cell.</text>
</comment>
<comment type="similarity">
    <text evidence="2">Belongs to the LpxB family.</text>
</comment>
<keyword evidence="6" id="KW-0441">Lipid A biosynthesis</keyword>
<dbReference type="OrthoDB" id="9801642at2"/>
<keyword evidence="13" id="KW-1185">Reference proteome</keyword>
<name>A0A2U2CBC1_9RHOB</name>
<evidence type="ECO:0000256" key="1">
    <source>
        <dbReference type="ARBA" id="ARBA00002056"/>
    </source>
</evidence>
<comment type="catalytic activity">
    <reaction evidence="10">
        <text>a lipid X + a UDP-2-N,3-O-bis[(3R)-3-hydroxyacyl]-alpha-D-glucosamine = a lipid A disaccharide + UDP + H(+)</text>
        <dbReference type="Rhea" id="RHEA:67828"/>
        <dbReference type="ChEBI" id="CHEBI:15378"/>
        <dbReference type="ChEBI" id="CHEBI:58223"/>
        <dbReference type="ChEBI" id="CHEBI:137748"/>
        <dbReference type="ChEBI" id="CHEBI:176338"/>
        <dbReference type="ChEBI" id="CHEBI:176343"/>
        <dbReference type="EC" id="2.4.1.182"/>
    </reaction>
</comment>
<dbReference type="NCBIfam" id="TIGR00215">
    <property type="entry name" value="lpxB"/>
    <property type="match status" value="1"/>
</dbReference>
<keyword evidence="8" id="KW-0808">Transferase</keyword>
<comment type="caution">
    <text evidence="12">The sequence shown here is derived from an EMBL/GenBank/DDBJ whole genome shotgun (WGS) entry which is preliminary data.</text>
</comment>
<evidence type="ECO:0000256" key="5">
    <source>
        <dbReference type="ARBA" id="ARBA00022516"/>
    </source>
</evidence>
<proteinExistence type="inferred from homology"/>
<protein>
    <recommendedName>
        <fullName evidence="4 11">Lipid-A-disaccharide synthase</fullName>
        <ecNumber evidence="3 11">2.4.1.182</ecNumber>
    </recommendedName>
</protein>
<evidence type="ECO:0000256" key="6">
    <source>
        <dbReference type="ARBA" id="ARBA00022556"/>
    </source>
</evidence>
<evidence type="ECO:0000256" key="3">
    <source>
        <dbReference type="ARBA" id="ARBA00012687"/>
    </source>
</evidence>
<evidence type="ECO:0000313" key="13">
    <source>
        <dbReference type="Proteomes" id="UP000244940"/>
    </source>
</evidence>
<gene>
    <name evidence="12" type="primary">lpxB</name>
    <name evidence="12" type="ORF">C4N9_10345</name>
</gene>
<dbReference type="Pfam" id="PF02684">
    <property type="entry name" value="LpxB"/>
    <property type="match status" value="1"/>
</dbReference>
<evidence type="ECO:0000256" key="8">
    <source>
        <dbReference type="ARBA" id="ARBA00022679"/>
    </source>
</evidence>
<dbReference type="GeneID" id="94365290"/>
<dbReference type="GO" id="GO:0016020">
    <property type="term" value="C:membrane"/>
    <property type="evidence" value="ECO:0007669"/>
    <property type="project" value="GOC"/>
</dbReference>
<evidence type="ECO:0000256" key="10">
    <source>
        <dbReference type="ARBA" id="ARBA00048975"/>
    </source>
</evidence>
<sequence>MKIFVIAGEPSGDALGGALMAGLRTLAPDIRFTGIGGTQMQAQGLSSLFPMDELSVMGLAEILPKYFHLKRRIRETAEAIAAEAPDAVITIDSPDFCLRVLALARTKAPRLKTIHYVAPSVWAWRPGRAAKMARHVDHVLALLPFEPPYMRAAGMSCDFVGHPIAAEPVASMDEARAFRAAHGIAAEAPLLLMLPGSRKGEIERLGPVFADTLARLDVPGLRVVIPTVPARAGQVRALAQDWPGAPVILDAASTAPDIKRAAFRAADAALAASGTVSLELAAAATPMVIAYRMNALTSAIIARMLRIDTVTLVNLVSETRSVPEFLGPECRPDRIAPALQSLLADPAARAGQLEAMHLTMTRLGRDGPPPGLRAAQSVLAACAPLA</sequence>
<evidence type="ECO:0000256" key="2">
    <source>
        <dbReference type="ARBA" id="ARBA00007868"/>
    </source>
</evidence>
<dbReference type="GO" id="GO:0009245">
    <property type="term" value="P:lipid A biosynthetic process"/>
    <property type="evidence" value="ECO:0007669"/>
    <property type="project" value="UniProtKB-UniRule"/>
</dbReference>
<dbReference type="PANTHER" id="PTHR30372:SF4">
    <property type="entry name" value="LIPID-A-DISACCHARIDE SYNTHASE, MITOCHONDRIAL-RELATED"/>
    <property type="match status" value="1"/>
</dbReference>
<dbReference type="GO" id="GO:0005543">
    <property type="term" value="F:phospholipid binding"/>
    <property type="evidence" value="ECO:0007669"/>
    <property type="project" value="TreeGrafter"/>
</dbReference>
<evidence type="ECO:0000313" key="12">
    <source>
        <dbReference type="EMBL" id="PWE29198.1"/>
    </source>
</evidence>
<evidence type="ECO:0000256" key="4">
    <source>
        <dbReference type="ARBA" id="ARBA00020902"/>
    </source>
</evidence>
<dbReference type="InterPro" id="IPR003835">
    <property type="entry name" value="Glyco_trans_19"/>
</dbReference>
<keyword evidence="9" id="KW-0443">Lipid metabolism</keyword>
<dbReference type="EC" id="2.4.1.182" evidence="3 11"/>
<dbReference type="AlphaFoldDB" id="A0A2U2CBC1"/>
<dbReference type="EMBL" id="QEYD01000005">
    <property type="protein sequence ID" value="PWE29198.1"/>
    <property type="molecule type" value="Genomic_DNA"/>
</dbReference>
<evidence type="ECO:0000256" key="7">
    <source>
        <dbReference type="ARBA" id="ARBA00022676"/>
    </source>
</evidence>
<dbReference type="SUPFAM" id="SSF53756">
    <property type="entry name" value="UDP-Glycosyltransferase/glycogen phosphorylase"/>
    <property type="match status" value="1"/>
</dbReference>
<dbReference type="RefSeq" id="WP_109533247.1">
    <property type="nucleotide sequence ID" value="NZ_QEYD01000005.1"/>
</dbReference>
<accession>A0A2U2CBC1</accession>
<reference evidence="12 13" key="1">
    <citation type="submission" date="2018-05" db="EMBL/GenBank/DDBJ databases">
        <title>Pararhodobacter marina sp. nov., isolated from deep-sea water of the Indian Ocean.</title>
        <authorList>
            <person name="Lai Q.Sr."/>
            <person name="Liu X."/>
            <person name="Shao Z."/>
        </authorList>
    </citation>
    <scope>NUCLEOTIDE SEQUENCE [LARGE SCALE GENOMIC DNA]</scope>
    <source>
        <strain evidence="12 13">CIC4N-9</strain>
    </source>
</reference>